<evidence type="ECO:0000313" key="1">
    <source>
        <dbReference type="EMBL" id="CAL4173742.1"/>
    </source>
</evidence>
<keyword evidence="2" id="KW-1185">Reference proteome</keyword>
<sequence length="132" mass="13954">MKVNSGRNSAHWRLQAAYGSAGHLANSVRVSPGWPKVRNRMGGSSCLVSGNNLLALTKGLTLSCVRMPSLINATLAASSSSTGNWCPCTGPGWAILHCIWGGCGKSRSTTDCFAISVENEKSNHLIYTLTLC</sequence>
<dbReference type="EMBL" id="CAXKWB010053029">
    <property type="protein sequence ID" value="CAL4173742.1"/>
    <property type="molecule type" value="Genomic_DNA"/>
</dbReference>
<organism evidence="1 2">
    <name type="scientific">Meganyctiphanes norvegica</name>
    <name type="common">Northern krill</name>
    <name type="synonym">Thysanopoda norvegica</name>
    <dbReference type="NCBI Taxonomy" id="48144"/>
    <lineage>
        <taxon>Eukaryota</taxon>
        <taxon>Metazoa</taxon>
        <taxon>Ecdysozoa</taxon>
        <taxon>Arthropoda</taxon>
        <taxon>Crustacea</taxon>
        <taxon>Multicrustacea</taxon>
        <taxon>Malacostraca</taxon>
        <taxon>Eumalacostraca</taxon>
        <taxon>Eucarida</taxon>
        <taxon>Euphausiacea</taxon>
        <taxon>Euphausiidae</taxon>
        <taxon>Meganyctiphanes</taxon>
    </lineage>
</organism>
<proteinExistence type="predicted"/>
<dbReference type="Proteomes" id="UP001497623">
    <property type="component" value="Unassembled WGS sequence"/>
</dbReference>
<reference evidence="1 2" key="1">
    <citation type="submission" date="2024-05" db="EMBL/GenBank/DDBJ databases">
        <authorList>
            <person name="Wallberg A."/>
        </authorList>
    </citation>
    <scope>NUCLEOTIDE SEQUENCE [LARGE SCALE GENOMIC DNA]</scope>
</reference>
<accession>A0AAV2S8P1</accession>
<dbReference type="AlphaFoldDB" id="A0AAV2S8P1"/>
<comment type="caution">
    <text evidence="1">The sequence shown here is derived from an EMBL/GenBank/DDBJ whole genome shotgun (WGS) entry which is preliminary data.</text>
</comment>
<evidence type="ECO:0000313" key="2">
    <source>
        <dbReference type="Proteomes" id="UP001497623"/>
    </source>
</evidence>
<protein>
    <submittedName>
        <fullName evidence="1">Uncharacterized protein</fullName>
    </submittedName>
</protein>
<gene>
    <name evidence="1" type="ORF">MNOR_LOCUS34427</name>
</gene>
<name>A0AAV2S8P1_MEGNR</name>